<organism evidence="1 2">
    <name type="scientific">Panicum hallii var. hallii</name>
    <dbReference type="NCBI Taxonomy" id="1504633"/>
    <lineage>
        <taxon>Eukaryota</taxon>
        <taxon>Viridiplantae</taxon>
        <taxon>Streptophyta</taxon>
        <taxon>Embryophyta</taxon>
        <taxon>Tracheophyta</taxon>
        <taxon>Spermatophyta</taxon>
        <taxon>Magnoliopsida</taxon>
        <taxon>Liliopsida</taxon>
        <taxon>Poales</taxon>
        <taxon>Poaceae</taxon>
        <taxon>PACMAD clade</taxon>
        <taxon>Panicoideae</taxon>
        <taxon>Panicodae</taxon>
        <taxon>Paniceae</taxon>
        <taxon>Panicinae</taxon>
        <taxon>Panicum</taxon>
        <taxon>Panicum sect. Panicum</taxon>
    </lineage>
</organism>
<protein>
    <submittedName>
        <fullName evidence="1">Uncharacterized protein</fullName>
    </submittedName>
</protein>
<keyword evidence="2" id="KW-1185">Reference proteome</keyword>
<dbReference type="EMBL" id="CM009756">
    <property type="protein sequence ID" value="PUZ44908.1"/>
    <property type="molecule type" value="Genomic_DNA"/>
</dbReference>
<dbReference type="Gramene" id="PUZ44908">
    <property type="protein sequence ID" value="PUZ44908"/>
    <property type="gene ID" value="GQ55_8G174100"/>
</dbReference>
<accession>A0A2T7CNL2</accession>
<sequence>MPYTTIVTETHRNATGHAAAGNGLMVLAKDRVVHNDASSSRCWLKSIKQYWLSPYVGDDAPWYGAFRSTQFNQKECQLFFSFRCCYSFLGPYFYLC</sequence>
<gene>
    <name evidence="1" type="ORF">GQ55_8G174100</name>
</gene>
<dbReference type="AlphaFoldDB" id="A0A2T7CNL2"/>
<evidence type="ECO:0000313" key="2">
    <source>
        <dbReference type="Proteomes" id="UP000244336"/>
    </source>
</evidence>
<proteinExistence type="predicted"/>
<reference evidence="1 2" key="1">
    <citation type="submission" date="2018-04" db="EMBL/GenBank/DDBJ databases">
        <title>WGS assembly of Panicum hallii var. hallii HAL2.</title>
        <authorList>
            <person name="Lovell J."/>
            <person name="Jenkins J."/>
            <person name="Lowry D."/>
            <person name="Mamidi S."/>
            <person name="Sreedasyam A."/>
            <person name="Weng X."/>
            <person name="Barry K."/>
            <person name="Bonette J."/>
            <person name="Campitelli B."/>
            <person name="Daum C."/>
            <person name="Gordon S."/>
            <person name="Gould B."/>
            <person name="Lipzen A."/>
            <person name="MacQueen A."/>
            <person name="Palacio-Mejia J."/>
            <person name="Plott C."/>
            <person name="Shakirov E."/>
            <person name="Shu S."/>
            <person name="Yoshinaga Y."/>
            <person name="Zane M."/>
            <person name="Rokhsar D."/>
            <person name="Grimwood J."/>
            <person name="Schmutz J."/>
            <person name="Juenger T."/>
        </authorList>
    </citation>
    <scope>NUCLEOTIDE SEQUENCE [LARGE SCALE GENOMIC DNA]</scope>
    <source>
        <strain evidence="2">cv. HAL2</strain>
    </source>
</reference>
<evidence type="ECO:0000313" key="1">
    <source>
        <dbReference type="EMBL" id="PUZ44908.1"/>
    </source>
</evidence>
<name>A0A2T7CNL2_9POAL</name>
<dbReference type="Proteomes" id="UP000244336">
    <property type="component" value="Chromosome 8"/>
</dbReference>